<evidence type="ECO:0000256" key="1">
    <source>
        <dbReference type="ARBA" id="ARBA00022723"/>
    </source>
</evidence>
<evidence type="ECO:0000256" key="4">
    <source>
        <dbReference type="PROSITE-ProRule" id="PRU00175"/>
    </source>
</evidence>
<dbReference type="SMART" id="SM00184">
    <property type="entry name" value="RING"/>
    <property type="match status" value="1"/>
</dbReference>
<dbReference type="InterPro" id="IPR001841">
    <property type="entry name" value="Znf_RING"/>
</dbReference>
<dbReference type="GeneID" id="116221211"/>
<evidence type="ECO:0000313" key="6">
    <source>
        <dbReference type="Proteomes" id="UP000515152"/>
    </source>
</evidence>
<dbReference type="Proteomes" id="UP000515152">
    <property type="component" value="Chromosome 7"/>
</dbReference>
<dbReference type="PANTHER" id="PTHR25465:SF5">
    <property type="entry name" value="E3 UBIQUITIN_ISG15 LIGASE TRIM25-RELATED"/>
    <property type="match status" value="1"/>
</dbReference>
<proteinExistence type="predicted"/>
<keyword evidence="2 4" id="KW-0863">Zinc-finger</keyword>
<keyword evidence="1" id="KW-0479">Metal-binding</keyword>
<keyword evidence="3" id="KW-0862">Zinc</keyword>
<dbReference type="RefSeq" id="XP_031427049.1">
    <property type="nucleotide sequence ID" value="XM_031571189.1"/>
</dbReference>
<dbReference type="Gene3D" id="4.10.830.40">
    <property type="match status" value="1"/>
</dbReference>
<sequence>MSILVVGAGYAEMKLMDLPPCELTSRLLTEDLFRCSICKEVLKDPVSIPCGHSYSRQCISSYWEQHNQEGVYVCPQCPQAYSTRPELYINGVAVQMLQKAKFSPFLPARSYAGPGEVACDFCTGRKLRAVKSCLTCIASYCENHIRPHYTVPVLQKHRCVEATRKLDVFSETDQSLICSWSALLGHNSHDPEIVVSVEPPMPTHHQGNTHGKLPFPTDDEPTIWVSVLQILCMQPLVL</sequence>
<dbReference type="Gene3D" id="3.30.40.10">
    <property type="entry name" value="Zinc/RING finger domain, C3HC4 (zinc finger)"/>
    <property type="match status" value="1"/>
</dbReference>
<evidence type="ECO:0000259" key="5">
    <source>
        <dbReference type="PROSITE" id="PS50089"/>
    </source>
</evidence>
<dbReference type="OrthoDB" id="6105938at2759"/>
<dbReference type="Pfam" id="PF15227">
    <property type="entry name" value="zf-C3HC4_4"/>
    <property type="match status" value="1"/>
</dbReference>
<evidence type="ECO:0000256" key="3">
    <source>
        <dbReference type="ARBA" id="ARBA00022833"/>
    </source>
</evidence>
<gene>
    <name evidence="7" type="primary">LOC116221211</name>
</gene>
<reference evidence="7" key="1">
    <citation type="submission" date="2025-08" db="UniProtKB">
        <authorList>
            <consortium name="RefSeq"/>
        </authorList>
    </citation>
    <scope>IDENTIFICATION</scope>
</reference>
<dbReference type="KEGG" id="char:116221211"/>
<dbReference type="InterPro" id="IPR051051">
    <property type="entry name" value="E3_ubiq-ligase_TRIM/RNF"/>
</dbReference>
<name>A0A6P8FLH4_CLUHA</name>
<dbReference type="AlphaFoldDB" id="A0A6P8FLH4"/>
<keyword evidence="6" id="KW-1185">Reference proteome</keyword>
<dbReference type="SUPFAM" id="SSF57850">
    <property type="entry name" value="RING/U-box"/>
    <property type="match status" value="1"/>
</dbReference>
<dbReference type="PANTHER" id="PTHR25465">
    <property type="entry name" value="B-BOX DOMAIN CONTAINING"/>
    <property type="match status" value="1"/>
</dbReference>
<evidence type="ECO:0000313" key="7">
    <source>
        <dbReference type="RefSeq" id="XP_031427049.1"/>
    </source>
</evidence>
<dbReference type="GO" id="GO:0008270">
    <property type="term" value="F:zinc ion binding"/>
    <property type="evidence" value="ECO:0007669"/>
    <property type="project" value="UniProtKB-KW"/>
</dbReference>
<evidence type="ECO:0000256" key="2">
    <source>
        <dbReference type="ARBA" id="ARBA00022771"/>
    </source>
</evidence>
<protein>
    <submittedName>
        <fullName evidence="7">E3 ubiquitin/ISG15 ligase TRIM25-like</fullName>
    </submittedName>
</protein>
<dbReference type="PROSITE" id="PS50089">
    <property type="entry name" value="ZF_RING_2"/>
    <property type="match status" value="1"/>
</dbReference>
<organism evidence="6 7">
    <name type="scientific">Clupea harengus</name>
    <name type="common">Atlantic herring</name>
    <dbReference type="NCBI Taxonomy" id="7950"/>
    <lineage>
        <taxon>Eukaryota</taxon>
        <taxon>Metazoa</taxon>
        <taxon>Chordata</taxon>
        <taxon>Craniata</taxon>
        <taxon>Vertebrata</taxon>
        <taxon>Euteleostomi</taxon>
        <taxon>Actinopterygii</taxon>
        <taxon>Neopterygii</taxon>
        <taxon>Teleostei</taxon>
        <taxon>Clupei</taxon>
        <taxon>Clupeiformes</taxon>
        <taxon>Clupeoidei</taxon>
        <taxon>Clupeidae</taxon>
        <taxon>Clupea</taxon>
    </lineage>
</organism>
<accession>A0A6P8FLH4</accession>
<dbReference type="InterPro" id="IPR013083">
    <property type="entry name" value="Znf_RING/FYVE/PHD"/>
</dbReference>
<feature type="domain" description="RING-type" evidence="5">
    <location>
        <begin position="35"/>
        <end position="77"/>
    </location>
</feature>